<dbReference type="InterPro" id="IPR005887">
    <property type="entry name" value="GH92_a_mannosidase_put"/>
</dbReference>
<protein>
    <submittedName>
        <fullName evidence="5">Putative alpha-1,2-mannosidase</fullName>
    </submittedName>
</protein>
<feature type="chain" id="PRO_5014441442" evidence="2">
    <location>
        <begin position="24"/>
        <end position="1118"/>
    </location>
</feature>
<dbReference type="GO" id="GO:0030246">
    <property type="term" value="F:carbohydrate binding"/>
    <property type="evidence" value="ECO:0007669"/>
    <property type="project" value="InterPro"/>
</dbReference>
<dbReference type="SUPFAM" id="SSF48208">
    <property type="entry name" value="Six-hairpin glycosidases"/>
    <property type="match status" value="1"/>
</dbReference>
<dbReference type="GO" id="GO:0005975">
    <property type="term" value="P:carbohydrate metabolic process"/>
    <property type="evidence" value="ECO:0007669"/>
    <property type="project" value="InterPro"/>
</dbReference>
<organism evidence="5 6">
    <name type="scientific">Solilutibacter silvestris</name>
    <dbReference type="NCBI Taxonomy" id="1645665"/>
    <lineage>
        <taxon>Bacteria</taxon>
        <taxon>Pseudomonadati</taxon>
        <taxon>Pseudomonadota</taxon>
        <taxon>Gammaproteobacteria</taxon>
        <taxon>Lysobacterales</taxon>
        <taxon>Lysobacteraceae</taxon>
        <taxon>Solilutibacter</taxon>
    </lineage>
</organism>
<evidence type="ECO:0000259" key="3">
    <source>
        <dbReference type="Pfam" id="PF07971"/>
    </source>
</evidence>
<sequence>MAMCARSILAAAVVAMLATQASGQTRNATRFASSFESGDPRPQLKTGSDSVSLAIGDGPTAPYAAKARTGYSGLHALRYQGQGAGGRTRLFDVDIAIDADTVLSWLVLPEIVDGNTVASTGIGIDLVFDDGRRLSQMRALDQHGAGIDAKSQAASKTLYPQQWAHKQVRVGDIAALRGHRIRAIELELRPVDGAAAQGWIDDIAITLQPRIAATHPSDVVLTTRGTQSNGTFSRGNNFPATALPHGFNFWTPATDAGTLGWLYRWNESNDADNRPRLQALSLSHEPSPWMGDRQTFQVLPSLASGVPEADRKKRALSFSHDNEVARPYLYGVRFDNGIAAEIVPGDHAAIFRFRFPATGGTTLLFDNVDARGGLTLDAATQTLSGYTDTRSGLSNGAGRMFVYARFDQPWNNSGNIATGRPTGYINFKTGAGHEVRMRIATSLISVEQAKHNLELEIGDASFDSVRDRAQAAWDSILGRVKIAGASDDQRITAYSNLYRLFLYPNSAHENTGTSAHPRWMHADQSTWSKDNAGGDPTQTSTHVFPGKLYVNNGLWDTYRTAWPAYALFAPKQAGELVEGFLQQYRDGGWVARWSSPGYADLMVGTSSDVAFADAWLKGVRGFDPREAYAAALRNATTIAPTANVGRKGMASSPYRGYIDTRTGEGLSWSLEGGPNDFGIAQLADALAKTSRDPQAARRYRDEAAYFRARALDYTHLFDPATGFFRGRGADGSRQQPATAFDPRVWGGDYTEGNAWTYAFPAVYDGNGLAALYGGRAALGKKLDALFETPETAKPEFSGSYGEVIHEMTEARDVRMGMYAHSNQPSHHLAWMYAYAGQPWKTQALTREILRRLYLGSEIGQGYPGDEDNGEMSAWYVFAMLGLYPLRMGAPEYVISSPAFDRVDVTMDNGRVLHVIAHGNGPRNVYVQSLKVNGRPWTKTWLPHAAIANGGTLEFTMGPQPSRWGSGEQDLPHSLTADGQTPRALCDVALQSTSATLANGASAKALVDGDAMTGTAIDDSSRELTLRFDTPQRLDFYTLTAGEHAQAITLGWTLQGRNAGGAWHDLDRRTQERFEWSRQLRPFRIAHPRAWRELRLRFDAGTRFNFAELGLMRAGDCGK</sequence>
<keyword evidence="6" id="KW-1185">Reference proteome</keyword>
<dbReference type="Gene3D" id="2.70.98.10">
    <property type="match status" value="1"/>
</dbReference>
<feature type="region of interest" description="Disordered" evidence="1">
    <location>
        <begin position="32"/>
        <end position="51"/>
    </location>
</feature>
<dbReference type="NCBIfam" id="TIGR01180">
    <property type="entry name" value="aman2_put"/>
    <property type="match status" value="1"/>
</dbReference>
<evidence type="ECO:0000313" key="5">
    <source>
        <dbReference type="EMBL" id="PNS08734.1"/>
    </source>
</evidence>
<name>A0A2K1Q135_9GAMM</name>
<dbReference type="Pfam" id="PF07971">
    <property type="entry name" value="Glyco_hydro_92"/>
    <property type="match status" value="1"/>
</dbReference>
<evidence type="ECO:0000259" key="4">
    <source>
        <dbReference type="Pfam" id="PF17678"/>
    </source>
</evidence>
<dbReference type="InterPro" id="IPR012939">
    <property type="entry name" value="Glyco_hydro_92"/>
</dbReference>
<feature type="domain" description="Glycosyl hydrolase family 92 N-terminal" evidence="4">
    <location>
        <begin position="229"/>
        <end position="442"/>
    </location>
</feature>
<comment type="caution">
    <text evidence="5">The sequence shown here is derived from an EMBL/GenBank/DDBJ whole genome shotgun (WGS) entry which is preliminary data.</text>
</comment>
<dbReference type="Proteomes" id="UP000236220">
    <property type="component" value="Unassembled WGS sequence"/>
</dbReference>
<keyword evidence="2" id="KW-0732">Signal</keyword>
<dbReference type="AlphaFoldDB" id="A0A2K1Q135"/>
<dbReference type="InterPro" id="IPR041371">
    <property type="entry name" value="GH92_N"/>
</dbReference>
<evidence type="ECO:0000256" key="2">
    <source>
        <dbReference type="SAM" id="SignalP"/>
    </source>
</evidence>
<dbReference type="Gene3D" id="1.20.1610.10">
    <property type="entry name" value="alpha-1,2-mannosidases domains"/>
    <property type="match status" value="1"/>
</dbReference>
<dbReference type="RefSeq" id="WP_425477107.1">
    <property type="nucleotide sequence ID" value="NZ_NPZB01000001.1"/>
</dbReference>
<dbReference type="Gene3D" id="3.30.2080.10">
    <property type="entry name" value="GH92 mannosidase domain"/>
    <property type="match status" value="1"/>
</dbReference>
<dbReference type="InterPro" id="IPR050883">
    <property type="entry name" value="PNGase"/>
</dbReference>
<dbReference type="GO" id="GO:0000224">
    <property type="term" value="F:peptide-N4-(N-acetyl-beta-glucosaminyl)asparagine amidase activity"/>
    <property type="evidence" value="ECO:0007669"/>
    <property type="project" value="TreeGrafter"/>
</dbReference>
<dbReference type="PANTHER" id="PTHR12143">
    <property type="entry name" value="PEPTIDE N-GLYCANASE PNGASE -RELATED"/>
    <property type="match status" value="1"/>
</dbReference>
<dbReference type="Pfam" id="PF17678">
    <property type="entry name" value="Glyco_hydro_92N"/>
    <property type="match status" value="1"/>
</dbReference>
<dbReference type="EMBL" id="NPZB01000001">
    <property type="protein sequence ID" value="PNS08734.1"/>
    <property type="molecule type" value="Genomic_DNA"/>
</dbReference>
<dbReference type="FunFam" id="3.30.2080.10:FF:000001">
    <property type="entry name" value="Alpha-1,2-mannosidase subfamily"/>
    <property type="match status" value="1"/>
</dbReference>
<dbReference type="InterPro" id="IPR008928">
    <property type="entry name" value="6-hairpin_glycosidase_sf"/>
</dbReference>
<accession>A0A2K1Q135</accession>
<evidence type="ECO:0000313" key="6">
    <source>
        <dbReference type="Proteomes" id="UP000236220"/>
    </source>
</evidence>
<gene>
    <name evidence="5" type="ORF">Lysil_0363</name>
</gene>
<dbReference type="FunFam" id="1.20.1050.60:FF:000001">
    <property type="entry name" value="Putative alpha-1,2-mannosidase"/>
    <property type="match status" value="1"/>
</dbReference>
<dbReference type="PANTHER" id="PTHR12143:SF43">
    <property type="entry name" value="PUTATIVE-RELATED"/>
    <property type="match status" value="1"/>
</dbReference>
<proteinExistence type="predicted"/>
<dbReference type="GO" id="GO:0005829">
    <property type="term" value="C:cytosol"/>
    <property type="evidence" value="ECO:0007669"/>
    <property type="project" value="TreeGrafter"/>
</dbReference>
<dbReference type="InterPro" id="IPR014718">
    <property type="entry name" value="GH-type_carb-bd"/>
</dbReference>
<feature type="domain" description="Glycosyl hydrolase family 92" evidence="3">
    <location>
        <begin position="448"/>
        <end position="958"/>
    </location>
</feature>
<feature type="signal peptide" evidence="2">
    <location>
        <begin position="1"/>
        <end position="23"/>
    </location>
</feature>
<dbReference type="GO" id="GO:0006516">
    <property type="term" value="P:glycoprotein catabolic process"/>
    <property type="evidence" value="ECO:0007669"/>
    <property type="project" value="TreeGrafter"/>
</dbReference>
<dbReference type="Gene3D" id="2.60.120.260">
    <property type="entry name" value="Galactose-binding domain-like"/>
    <property type="match status" value="1"/>
</dbReference>
<dbReference type="Gene3D" id="1.20.1050.60">
    <property type="entry name" value="alpha-1,2-mannosidase"/>
    <property type="match status" value="1"/>
</dbReference>
<reference evidence="5 6" key="1">
    <citation type="submission" date="2017-08" db="EMBL/GenBank/DDBJ databases">
        <title>Lysobacter sylvestris genome.</title>
        <authorList>
            <person name="Zhang D.-C."/>
            <person name="Albuquerque L."/>
            <person name="Franca L."/>
            <person name="Froufe H.J.C."/>
            <person name="Barroso C."/>
            <person name="Egas C."/>
            <person name="Da Costa M."/>
            <person name="Margesin R."/>
        </authorList>
    </citation>
    <scope>NUCLEOTIDE SEQUENCE [LARGE SCALE GENOMIC DNA]</scope>
    <source>
        <strain evidence="5 6">AM20-91</strain>
    </source>
</reference>
<evidence type="ECO:0000256" key="1">
    <source>
        <dbReference type="SAM" id="MobiDB-lite"/>
    </source>
</evidence>